<accession>A0ABR7S687</accession>
<keyword evidence="10" id="KW-1185">Reference proteome</keyword>
<proteinExistence type="inferred from homology"/>
<comment type="caution">
    <text evidence="9">The sequence shown here is derived from an EMBL/GenBank/DDBJ whole genome shotgun (WGS) entry which is preliminary data.</text>
</comment>
<comment type="subcellular location">
    <subcellularLocation>
        <location evidence="1">Cell membrane</location>
        <topology evidence="1">Multi-pass membrane protein</topology>
    </subcellularLocation>
</comment>
<dbReference type="InterPro" id="IPR051311">
    <property type="entry name" value="DedA_domain"/>
</dbReference>
<sequence>MIVLTVVPPLVPNSWLLMTAGALSATGRLHLPAVLLVAVCSAVLGDLLIYGSARRFGGGLVRLLNRGPRRRLALEWAAARIERYGIPFMIAARFAPSGRTVGMSAAGLVRFPSRRMLCASGAAESVWVAYTVGLGYFGGAAAGEGPLGVLIGLAISGTVGALLATARWVMRRRGGAAASRVVTCGETLRADAALQAGPKAGARAD</sequence>
<dbReference type="PANTHER" id="PTHR42709">
    <property type="entry name" value="ALKALINE PHOSPHATASE LIKE PROTEIN"/>
    <property type="match status" value="1"/>
</dbReference>
<evidence type="ECO:0000256" key="5">
    <source>
        <dbReference type="ARBA" id="ARBA00022989"/>
    </source>
</evidence>
<evidence type="ECO:0000313" key="10">
    <source>
        <dbReference type="Proteomes" id="UP000642284"/>
    </source>
</evidence>
<keyword evidence="5 7" id="KW-1133">Transmembrane helix</keyword>
<dbReference type="Pfam" id="PF09335">
    <property type="entry name" value="VTT_dom"/>
    <property type="match status" value="1"/>
</dbReference>
<feature type="transmembrane region" description="Helical" evidence="7">
    <location>
        <begin position="34"/>
        <end position="53"/>
    </location>
</feature>
<feature type="transmembrane region" description="Helical" evidence="7">
    <location>
        <begin position="117"/>
        <end position="137"/>
    </location>
</feature>
<keyword evidence="6 7" id="KW-0472">Membrane</keyword>
<keyword evidence="3" id="KW-1003">Cell membrane</keyword>
<gene>
    <name evidence="9" type="ORF">H9Y04_00185</name>
</gene>
<evidence type="ECO:0000256" key="1">
    <source>
        <dbReference type="ARBA" id="ARBA00004651"/>
    </source>
</evidence>
<dbReference type="InterPro" id="IPR032816">
    <property type="entry name" value="VTT_dom"/>
</dbReference>
<evidence type="ECO:0000259" key="8">
    <source>
        <dbReference type="Pfam" id="PF09335"/>
    </source>
</evidence>
<evidence type="ECO:0000256" key="6">
    <source>
        <dbReference type="ARBA" id="ARBA00023136"/>
    </source>
</evidence>
<evidence type="ECO:0000256" key="3">
    <source>
        <dbReference type="ARBA" id="ARBA00022475"/>
    </source>
</evidence>
<feature type="transmembrane region" description="Helical" evidence="7">
    <location>
        <begin position="149"/>
        <end position="170"/>
    </location>
</feature>
<comment type="similarity">
    <text evidence="2">Belongs to the DedA family.</text>
</comment>
<dbReference type="PANTHER" id="PTHR42709:SF6">
    <property type="entry name" value="UNDECAPRENYL PHOSPHATE TRANSPORTER A"/>
    <property type="match status" value="1"/>
</dbReference>
<feature type="domain" description="VTT" evidence="8">
    <location>
        <begin position="11"/>
        <end position="136"/>
    </location>
</feature>
<dbReference type="Proteomes" id="UP000642284">
    <property type="component" value="Unassembled WGS sequence"/>
</dbReference>
<dbReference type="EMBL" id="JACTVJ010000001">
    <property type="protein sequence ID" value="MBC9710992.1"/>
    <property type="molecule type" value="Genomic_DNA"/>
</dbReference>
<protein>
    <submittedName>
        <fullName evidence="9">DedA family protein</fullName>
    </submittedName>
</protein>
<name>A0ABR7S687_9ACTN</name>
<reference evidence="9 10" key="1">
    <citation type="submission" date="2020-08" db="EMBL/GenBank/DDBJ databases">
        <title>Genemic of Streptomyces polyaspartic.</title>
        <authorList>
            <person name="Liu W."/>
        </authorList>
    </citation>
    <scope>NUCLEOTIDE SEQUENCE [LARGE SCALE GENOMIC DNA]</scope>
    <source>
        <strain evidence="9 10">TRM66268-LWL</strain>
    </source>
</reference>
<evidence type="ECO:0000256" key="2">
    <source>
        <dbReference type="ARBA" id="ARBA00010792"/>
    </source>
</evidence>
<evidence type="ECO:0000256" key="7">
    <source>
        <dbReference type="SAM" id="Phobius"/>
    </source>
</evidence>
<organism evidence="9 10">
    <name type="scientific">Streptomyces polyasparticus</name>
    <dbReference type="NCBI Taxonomy" id="2767826"/>
    <lineage>
        <taxon>Bacteria</taxon>
        <taxon>Bacillati</taxon>
        <taxon>Actinomycetota</taxon>
        <taxon>Actinomycetes</taxon>
        <taxon>Kitasatosporales</taxon>
        <taxon>Streptomycetaceae</taxon>
        <taxon>Streptomyces</taxon>
    </lineage>
</organism>
<evidence type="ECO:0000313" key="9">
    <source>
        <dbReference type="EMBL" id="MBC9710992.1"/>
    </source>
</evidence>
<evidence type="ECO:0000256" key="4">
    <source>
        <dbReference type="ARBA" id="ARBA00022692"/>
    </source>
</evidence>
<keyword evidence="4 7" id="KW-0812">Transmembrane</keyword>